<keyword evidence="2" id="KW-0472">Membrane</keyword>
<feature type="region of interest" description="Disordered" evidence="1">
    <location>
        <begin position="1"/>
        <end position="155"/>
    </location>
</feature>
<feature type="transmembrane region" description="Helical" evidence="2">
    <location>
        <begin position="226"/>
        <end position="249"/>
    </location>
</feature>
<gene>
    <name evidence="4" type="ORF">DIU77_012125</name>
</gene>
<dbReference type="Proteomes" id="UP000249324">
    <property type="component" value="Unassembled WGS sequence"/>
</dbReference>
<evidence type="ECO:0000313" key="5">
    <source>
        <dbReference type="Proteomes" id="UP000249324"/>
    </source>
</evidence>
<dbReference type="Pfam" id="PF12229">
    <property type="entry name" value="PG_binding_4"/>
    <property type="match status" value="1"/>
</dbReference>
<evidence type="ECO:0000259" key="3">
    <source>
        <dbReference type="Pfam" id="PF12229"/>
    </source>
</evidence>
<feature type="compositionally biased region" description="Polar residues" evidence="1">
    <location>
        <begin position="1"/>
        <end position="13"/>
    </location>
</feature>
<evidence type="ECO:0000313" key="4">
    <source>
        <dbReference type="EMBL" id="MFO7192981.1"/>
    </source>
</evidence>
<keyword evidence="2" id="KW-0812">Transmembrane</keyword>
<feature type="domain" description="YoaR-like putative peptidoglycan binding" evidence="3">
    <location>
        <begin position="470"/>
        <end position="538"/>
    </location>
</feature>
<feature type="region of interest" description="Disordered" evidence="1">
    <location>
        <begin position="724"/>
        <end position="750"/>
    </location>
</feature>
<reference evidence="4 5" key="1">
    <citation type="journal article" date="2021" name="BMC Genomics">
        <title>Genome-resolved metagenome and metatranscriptome analyses of thermophilic composting reveal key bacterial players and their metabolic interactions.</title>
        <authorList>
            <person name="Braga L.P.P."/>
            <person name="Pereira R.V."/>
            <person name="Martins L.F."/>
            <person name="Moura L.M.S."/>
            <person name="Sanchez F.B."/>
            <person name="Patane J.S.L."/>
            <person name="da Silva A.M."/>
            <person name="Setubal J.C."/>
        </authorList>
    </citation>
    <scope>NUCLEOTIDE SEQUENCE [LARGE SCALE GENOMIC DNA]</scope>
    <source>
        <strain evidence="4">ZC4RG45</strain>
    </source>
</reference>
<dbReference type="PANTHER" id="PTHR35788">
    <property type="entry name" value="EXPORTED PROTEIN-RELATED"/>
    <property type="match status" value="1"/>
</dbReference>
<dbReference type="InterPro" id="IPR052913">
    <property type="entry name" value="Glycopeptide_resist_protein"/>
</dbReference>
<dbReference type="EMBL" id="QGUI02000151">
    <property type="protein sequence ID" value="MFO7192981.1"/>
    <property type="molecule type" value="Genomic_DNA"/>
</dbReference>
<dbReference type="InterPro" id="IPR022029">
    <property type="entry name" value="YoaR-like_PG-bd"/>
</dbReference>
<dbReference type="InterPro" id="IPR007391">
    <property type="entry name" value="Vancomycin_resist_VanW"/>
</dbReference>
<comment type="caution">
    <text evidence="4">The sequence shown here is derived from an EMBL/GenBank/DDBJ whole genome shotgun (WGS) entry which is preliminary data.</text>
</comment>
<evidence type="ECO:0000256" key="1">
    <source>
        <dbReference type="SAM" id="MobiDB-lite"/>
    </source>
</evidence>
<sequence>MADDQQNWPTWDSDTGRPPSGGEERESVSGSLDDALAGELDTSSGALSGRIDDTGGRGHLPPGHDAGQPTRFHRPMPSAYPEQGPAAPYGPDRAGAASGGRGAGWPSESAGRGTEWSDEATQIYHAVSSQAPDGATETWGDLPNDRGYDGATEALPRSRMPEMAAGATEAFPRFDPDRAPDGEAPDDLGLFDEPTVQREPVAHGIYRADDEPEEPRRKLRSGLGRAMLVTGATLGVLMVAYVVDMVVSWGDVPRGVTVAGVDVGGLSRTAAEEKLRQELQPRFDKPVTVKAGDVETTLDPAESGLGVDWQATLEQAGKQPWNPITRLTSFWETREVGIVGKSDRPTLRKAVERLAKTKINHRKREGNITFKEIEGTDGAVQPVAVPPRQGQQLRSVDQAVETIEDTWLQLGGVRLDVDVQPVKATPDGVRATLEKLAKPAVAAPIEVQGDGVSTSLTPKQIGEAFEFEPQEDGSLKALVDREVLKKALEPALKPTEQEGQDAEIVFTGGKPTVKPAKNGRKVDWKKTFRPYLDVITKTEGRVLKVSYATKKPDLTTSEAKKLGIKEVIGEFTTGGFAPDSGINIRTVAAEVDGAIIKPGETFSLNEYTGPRTADKGYVEAGIIQNGVPGRAVGGGISQFATTLYNAAYFAGLKDAGHKEHSYYISRYPIAREATVFQAPGGGGIDLKITNDSDTGVAIQTHWTPQSITVKLWGTKRYRVESVTGPKTNVKQPGTQRVNGSSCEPSPGIPGFTATDTRILYDINTGREVRRETRTVTYNPKPTIVCGKRDDDDD</sequence>
<dbReference type="AlphaFoldDB" id="A0ABD6FI37"/>
<name>A0ABD6FI37_9PSEU</name>
<evidence type="ECO:0000256" key="2">
    <source>
        <dbReference type="SAM" id="Phobius"/>
    </source>
</evidence>
<protein>
    <submittedName>
        <fullName evidence="4">VanW family protein</fullName>
    </submittedName>
</protein>
<keyword evidence="2" id="KW-1133">Transmembrane helix</keyword>
<accession>A0ABD6FI37</accession>
<proteinExistence type="predicted"/>
<feature type="compositionally biased region" description="Polar residues" evidence="1">
    <location>
        <begin position="724"/>
        <end position="743"/>
    </location>
</feature>
<organism evidence="4 5">
    <name type="scientific">Thermocrispum agreste</name>
    <dbReference type="NCBI Taxonomy" id="37925"/>
    <lineage>
        <taxon>Bacteria</taxon>
        <taxon>Bacillati</taxon>
        <taxon>Actinomycetota</taxon>
        <taxon>Actinomycetes</taxon>
        <taxon>Pseudonocardiales</taxon>
        <taxon>Pseudonocardiaceae</taxon>
        <taxon>Thermocrispum</taxon>
    </lineage>
</organism>
<dbReference type="Pfam" id="PF04294">
    <property type="entry name" value="VanW"/>
    <property type="match status" value="1"/>
</dbReference>
<dbReference type="PANTHER" id="PTHR35788:SF1">
    <property type="entry name" value="EXPORTED PROTEIN"/>
    <property type="match status" value="1"/>
</dbReference>